<dbReference type="AlphaFoldDB" id="A0A494WLU1"/>
<reference evidence="1 2" key="1">
    <citation type="journal article" date="2019" name="Appl. Environ. Microbiol.">
        <title>Clostridium scindens ATCC 35704: integration of nutritional requirements, the complete genome sequence, and global transcriptional responses to bile acids.</title>
        <authorList>
            <person name="Devendran S."/>
            <person name="Shrestha R."/>
            <person name="Alves J.M.P."/>
            <person name="Wolf P.G."/>
            <person name="Ly L."/>
            <person name="Hernandez A.G."/>
            <person name="Mendez-Garcia C."/>
            <person name="Inboden A."/>
            <person name="Wiley J."/>
            <person name="Paul O."/>
            <person name="Allen A."/>
            <person name="Springer E."/>
            <person name="Wright C.L."/>
            <person name="Fields C.J."/>
            <person name="Daniel S.L."/>
            <person name="Ridlon J.M."/>
        </authorList>
    </citation>
    <scope>NUCLEOTIDE SEQUENCE [LARGE SCALE GENOMIC DNA]</scope>
    <source>
        <strain evidence="1 2">ATCC 35704</strain>
    </source>
</reference>
<proteinExistence type="predicted"/>
<protein>
    <submittedName>
        <fullName evidence="1">Uncharacterized protein</fullName>
    </submittedName>
</protein>
<name>A0A494WLU1_CLOS5</name>
<dbReference type="EMBL" id="CP036170">
    <property type="protein sequence ID" value="QBF73063.1"/>
    <property type="molecule type" value="Genomic_DNA"/>
</dbReference>
<accession>A0A494WLU1</accession>
<evidence type="ECO:0000313" key="1">
    <source>
        <dbReference type="EMBL" id="QBF73063.1"/>
    </source>
</evidence>
<dbReference type="KEGG" id="csci:HDCHBGLK_00418"/>
<sequence length="35" mass="4197">MVTFTWHYTCVIGRMSKVNFEQSENGKRKRDDGKF</sequence>
<keyword evidence="2" id="KW-1185">Reference proteome</keyword>
<gene>
    <name evidence="1" type="ORF">HDCHBGLK_00418</name>
</gene>
<evidence type="ECO:0000313" key="2">
    <source>
        <dbReference type="Proteomes" id="UP000289664"/>
    </source>
</evidence>
<dbReference type="Proteomes" id="UP000289664">
    <property type="component" value="Chromosome"/>
</dbReference>
<organism evidence="1 2">
    <name type="scientific">Clostridium scindens (strain ATCC 35704 / DSM 5676 / VPI 13733 / 19)</name>
    <dbReference type="NCBI Taxonomy" id="411468"/>
    <lineage>
        <taxon>Bacteria</taxon>
        <taxon>Bacillati</taxon>
        <taxon>Bacillota</taxon>
        <taxon>Clostridia</taxon>
        <taxon>Lachnospirales</taxon>
        <taxon>Lachnospiraceae</taxon>
    </lineage>
</organism>